<protein>
    <recommendedName>
        <fullName evidence="4">Kinesin light chain</fullName>
    </recommendedName>
</protein>
<dbReference type="Proteomes" id="UP000053095">
    <property type="component" value="Unassembled WGS sequence"/>
</dbReference>
<evidence type="ECO:0000313" key="2">
    <source>
        <dbReference type="EMBL" id="GAM43552.1"/>
    </source>
</evidence>
<dbReference type="PANTHER" id="PTHR46082:SF6">
    <property type="entry name" value="AAA+ ATPASE DOMAIN-CONTAINING PROTEIN-RELATED"/>
    <property type="match status" value="1"/>
</dbReference>
<dbReference type="EMBL" id="DF933847">
    <property type="protein sequence ID" value="GAM43552.1"/>
    <property type="molecule type" value="Genomic_DNA"/>
</dbReference>
<dbReference type="InterPro" id="IPR053137">
    <property type="entry name" value="NLR-like"/>
</dbReference>
<keyword evidence="3" id="KW-1185">Reference proteome</keyword>
<evidence type="ECO:0000256" key="1">
    <source>
        <dbReference type="SAM" id="Coils"/>
    </source>
</evidence>
<dbReference type="Gene3D" id="1.25.40.10">
    <property type="entry name" value="Tetratricopeptide repeat domain"/>
    <property type="match status" value="1"/>
</dbReference>
<dbReference type="InterPro" id="IPR027417">
    <property type="entry name" value="P-loop_NTPase"/>
</dbReference>
<dbReference type="SUPFAM" id="SSF48452">
    <property type="entry name" value="TPR-like"/>
    <property type="match status" value="1"/>
</dbReference>
<evidence type="ECO:0000313" key="3">
    <source>
        <dbReference type="Proteomes" id="UP000053095"/>
    </source>
</evidence>
<sequence length="347" mass="38551">MMVKFDTRNAAGYRTALDKLRQFAKDAPAVVAGRFTQARHRPQPCSTVPFKKDPMFVGREDVISAIKGKHGTIGQCHERVALVGLAGIGDDADGRASLVTFLPQVAHGSVLVTSRNGLAARNLVGTDGLVIHVQPMNEAESLALLRARIAASQSPAEDESALVQALEYIPLAIIQAAAYIANRSPLITVSAYLRLFHESESKRIRLLQNEDSVDLRRDPSIRYAVIATWQLSFEEIQRWRPAATDLLAQMSMFDRQGIPEELMRDEGQDLLDFHDALAPLLGLVLNSQRKYNEAEAMYRRALEECEKVLGREHPNTLTSVDNLCDVLFSQGKYEEAEAMVRWIDGLD</sequence>
<dbReference type="InterPro" id="IPR011990">
    <property type="entry name" value="TPR-like_helical_dom_sf"/>
</dbReference>
<name>A0A0B8N5W2_TALPI</name>
<reference evidence="3" key="1">
    <citation type="journal article" date="2015" name="Genome Announc.">
        <title>Draft genome sequence of Talaromyces cellulolyticus strain Y-94, a source of lignocellulosic biomass-degrading enzymes.</title>
        <authorList>
            <person name="Fujii T."/>
            <person name="Koike H."/>
            <person name="Sawayama S."/>
            <person name="Yano S."/>
            <person name="Inoue H."/>
        </authorList>
    </citation>
    <scope>NUCLEOTIDE SEQUENCE [LARGE SCALE GENOMIC DNA]</scope>
    <source>
        <strain evidence="3">Y-94</strain>
    </source>
</reference>
<keyword evidence="1" id="KW-0175">Coiled coil</keyword>
<gene>
    <name evidence="2" type="ORF">TCE0_051r18458</name>
</gene>
<dbReference type="SUPFAM" id="SSF52540">
    <property type="entry name" value="P-loop containing nucleoside triphosphate hydrolases"/>
    <property type="match status" value="1"/>
</dbReference>
<dbReference type="Pfam" id="PF13424">
    <property type="entry name" value="TPR_12"/>
    <property type="match status" value="1"/>
</dbReference>
<dbReference type="AlphaFoldDB" id="A0A0B8N5W2"/>
<accession>A0A0B8N5W2</accession>
<proteinExistence type="predicted"/>
<evidence type="ECO:0008006" key="4">
    <source>
        <dbReference type="Google" id="ProtNLM"/>
    </source>
</evidence>
<feature type="coiled-coil region" evidence="1">
    <location>
        <begin position="284"/>
        <end position="311"/>
    </location>
</feature>
<organism evidence="2 3">
    <name type="scientific">Talaromyces pinophilus</name>
    <name type="common">Penicillium pinophilum</name>
    <dbReference type="NCBI Taxonomy" id="128442"/>
    <lineage>
        <taxon>Eukaryota</taxon>
        <taxon>Fungi</taxon>
        <taxon>Dikarya</taxon>
        <taxon>Ascomycota</taxon>
        <taxon>Pezizomycotina</taxon>
        <taxon>Eurotiomycetes</taxon>
        <taxon>Eurotiomycetidae</taxon>
        <taxon>Eurotiales</taxon>
        <taxon>Trichocomaceae</taxon>
        <taxon>Talaromyces</taxon>
        <taxon>Talaromyces sect. Talaromyces</taxon>
    </lineage>
</organism>
<dbReference type="PANTHER" id="PTHR46082">
    <property type="entry name" value="ATP/GTP-BINDING PROTEIN-RELATED"/>
    <property type="match status" value="1"/>
</dbReference>